<feature type="region of interest" description="Disordered" evidence="8">
    <location>
        <begin position="93"/>
        <end position="114"/>
    </location>
</feature>
<feature type="compositionally biased region" description="Polar residues" evidence="8">
    <location>
        <begin position="93"/>
        <end position="111"/>
    </location>
</feature>
<dbReference type="InterPro" id="IPR026227">
    <property type="entry name" value="HYLS1"/>
</dbReference>
<evidence type="ECO:0000256" key="5">
    <source>
        <dbReference type="ARBA" id="ARBA00022794"/>
    </source>
</evidence>
<evidence type="ECO:0000259" key="9">
    <source>
        <dbReference type="Pfam" id="PF15311"/>
    </source>
</evidence>
<proteinExistence type="inferred from homology"/>
<dbReference type="Pfam" id="PF15311">
    <property type="entry name" value="HYLS1_C"/>
    <property type="match status" value="1"/>
</dbReference>
<evidence type="ECO:0000256" key="4">
    <source>
        <dbReference type="ARBA" id="ARBA00022490"/>
    </source>
</evidence>
<name>A0A2U9BM73_SCOMX</name>
<evidence type="ECO:0000313" key="11">
    <source>
        <dbReference type="EMBL" id="AWP05148.1"/>
    </source>
</evidence>
<evidence type="ECO:0000256" key="3">
    <source>
        <dbReference type="ARBA" id="ARBA00010091"/>
    </source>
</evidence>
<organism evidence="10 12">
    <name type="scientific">Scophthalmus maximus</name>
    <name type="common">Turbot</name>
    <name type="synonym">Psetta maxima</name>
    <dbReference type="NCBI Taxonomy" id="52904"/>
    <lineage>
        <taxon>Eukaryota</taxon>
        <taxon>Metazoa</taxon>
        <taxon>Chordata</taxon>
        <taxon>Craniata</taxon>
        <taxon>Vertebrata</taxon>
        <taxon>Euteleostomi</taxon>
        <taxon>Actinopterygii</taxon>
        <taxon>Neopterygii</taxon>
        <taxon>Teleostei</taxon>
        <taxon>Neoteleostei</taxon>
        <taxon>Acanthomorphata</taxon>
        <taxon>Carangaria</taxon>
        <taxon>Pleuronectiformes</taxon>
        <taxon>Pleuronectoidei</taxon>
        <taxon>Scophthalmidae</taxon>
        <taxon>Scophthalmus</taxon>
    </lineage>
</organism>
<dbReference type="InterPro" id="IPR027918">
    <property type="entry name" value="HYLS1_C_dom"/>
</dbReference>
<accession>A0A2U9BM73</accession>
<dbReference type="PANTHER" id="PTHR34174">
    <property type="entry name" value="HYDROLETHALUS SYNDROME PROTEIN 1"/>
    <property type="match status" value="1"/>
</dbReference>
<protein>
    <submittedName>
        <fullName evidence="10">Putative hydrolethalus syndrome protein 1-like isoform 2</fullName>
    </submittedName>
    <submittedName>
        <fullName evidence="11">Putative hydrolethalus syndrome protein 1-like isoform 3</fullName>
    </submittedName>
</protein>
<evidence type="ECO:0000256" key="6">
    <source>
        <dbReference type="ARBA" id="ARBA00023212"/>
    </source>
</evidence>
<evidence type="ECO:0000256" key="2">
    <source>
        <dbReference type="ARBA" id="ARBA00004138"/>
    </source>
</evidence>
<evidence type="ECO:0000256" key="1">
    <source>
        <dbReference type="ARBA" id="ARBA00004114"/>
    </source>
</evidence>
<dbReference type="AlphaFoldDB" id="A0A2U9BM73"/>
<feature type="domain" description="Centriolar and ciliogenesis-associated protein HYLS1 C-terminal" evidence="9">
    <location>
        <begin position="145"/>
        <end position="230"/>
    </location>
</feature>
<dbReference type="EMBL" id="CP026250">
    <property type="protein sequence ID" value="AWP05148.1"/>
    <property type="molecule type" value="Genomic_DNA"/>
</dbReference>
<dbReference type="InterPro" id="IPR052319">
    <property type="entry name" value="Centriolar_ciliogenesis_assoc"/>
</dbReference>
<dbReference type="GO" id="GO:0097730">
    <property type="term" value="C:non-motile cilium"/>
    <property type="evidence" value="ECO:0007669"/>
    <property type="project" value="TreeGrafter"/>
</dbReference>
<sequence length="240" mass="27864">MDNLDFSDEDFFRHLPKGDHERPLHLLRLSSKCDSDTDSYTSVPDTQGRRFIKRKVLRKHKGEPHVCDESFYIEDSDSASCLEEGLSKLHLSTSTQPDFDTENSTSPSDSPANERLSLSAFESYIRDMIDTQSDGDHRPKSKSFIRPVISQHTIKKTDPVAKYFQYKHHWDRLKLPGERDRRALRCEIKERLAYQPPPPKPRRVYVPNTYVVPTEKKRPALCWKIRSDLANGIAPSKFNY</sequence>
<keyword evidence="7" id="KW-0966">Cell projection</keyword>
<dbReference type="GO" id="GO:0060271">
    <property type="term" value="P:cilium assembly"/>
    <property type="evidence" value="ECO:0007669"/>
    <property type="project" value="TreeGrafter"/>
</dbReference>
<dbReference type="PRINTS" id="PR02098">
    <property type="entry name" value="HYLETHALUSS1"/>
</dbReference>
<evidence type="ECO:0000313" key="12">
    <source>
        <dbReference type="Proteomes" id="UP000246464"/>
    </source>
</evidence>
<keyword evidence="4" id="KW-0963">Cytoplasm</keyword>
<keyword evidence="5" id="KW-0970">Cilium biogenesis/degradation</keyword>
<dbReference type="EMBL" id="CP026250">
    <property type="protein sequence ID" value="AWP05147.1"/>
    <property type="molecule type" value="Genomic_DNA"/>
</dbReference>
<dbReference type="PANTHER" id="PTHR34174:SF1">
    <property type="entry name" value="CENTRIOLAR AND CILIOGENESIS-ASSOCIATED PROTEIN HYLS1"/>
    <property type="match status" value="1"/>
</dbReference>
<reference evidence="10 12" key="1">
    <citation type="submission" date="2017-12" db="EMBL/GenBank/DDBJ databases">
        <title>Integrating genomic resources of turbot (Scophthalmus maximus) in depth evaluation of genetic and physical mapping variation across individuals.</title>
        <authorList>
            <person name="Martinez P."/>
        </authorList>
    </citation>
    <scope>NUCLEOTIDE SEQUENCE [LARGE SCALE GENOMIC DNA]</scope>
</reference>
<gene>
    <name evidence="10" type="ORF">SMAX5B_003069</name>
</gene>
<keyword evidence="6" id="KW-0206">Cytoskeleton</keyword>
<evidence type="ECO:0000256" key="7">
    <source>
        <dbReference type="ARBA" id="ARBA00023273"/>
    </source>
</evidence>
<keyword evidence="12" id="KW-1185">Reference proteome</keyword>
<evidence type="ECO:0000313" key="10">
    <source>
        <dbReference type="EMBL" id="AWP05147.1"/>
    </source>
</evidence>
<comment type="similarity">
    <text evidence="3">Belongs to the HYLS1 family.</text>
</comment>
<dbReference type="Proteomes" id="UP000246464">
    <property type="component" value="Chromosome 8"/>
</dbReference>
<dbReference type="GO" id="GO:0005814">
    <property type="term" value="C:centriole"/>
    <property type="evidence" value="ECO:0007669"/>
    <property type="project" value="UniProtKB-SubCell"/>
</dbReference>
<comment type="subcellular location">
    <subcellularLocation>
        <location evidence="2">Cell projection</location>
        <location evidence="2">Cilium</location>
    </subcellularLocation>
    <subcellularLocation>
        <location evidence="1">Cytoplasm</location>
        <location evidence="1">Cytoskeleton</location>
        <location evidence="1">Microtubule organizing center</location>
        <location evidence="1">Centrosome</location>
        <location evidence="1">Centriole</location>
    </subcellularLocation>
</comment>
<evidence type="ECO:0000256" key="8">
    <source>
        <dbReference type="SAM" id="MobiDB-lite"/>
    </source>
</evidence>